<keyword evidence="8" id="KW-1185">Reference proteome</keyword>
<reference evidence="7" key="1">
    <citation type="submission" date="2023-07" db="EMBL/GenBank/DDBJ databases">
        <title>Chromosome-level Genome Assembly of Striped Snakehead (Channa striata).</title>
        <authorList>
            <person name="Liu H."/>
        </authorList>
    </citation>
    <scope>NUCLEOTIDE SEQUENCE</scope>
    <source>
        <strain evidence="7">Gz</strain>
        <tissue evidence="7">Muscle</tissue>
    </source>
</reference>
<feature type="domain" description="Fibronectin type-III" evidence="5">
    <location>
        <begin position="245"/>
        <end position="340"/>
    </location>
</feature>
<evidence type="ECO:0000259" key="6">
    <source>
        <dbReference type="PROSITE" id="PS51034"/>
    </source>
</evidence>
<sequence length="1022" mass="113972">MFSCAGFTKKMNSFSFIFFILVPHTISVGRCHDISLSICWMSKDGALERQQGNIWLNDTALKSIRKVGKVTSLTVYPAVEHKLTLRYGGSVQTWTVAVTPRTKSIKVRGRQKPLEHPTNTTKGFLDLLGPTEVFACENGTLFFHQDENFFLATGHSLHLPVKLSSRSSSMLLVSWVSNSPAAGLSHTVTLYHAELGSYNLLSADTATRDHYRFTALDSCNPYVACVEVAGTQSFICLSTLTDPDIPRYFEVTSWNSSSISLAWECPENHKFSSFLITAFFLNGTEHLTEEVPFWSTGDAFVFTLSDLQPCSRVKFGLQTVCQAGLGSRYSKMVLNDGNSDLSNIETLRQISSGPHNYTLWWEVRNTSSVSMFRVYHEGVPQGTTFITNYTVGGLEPCQQYQAKVEALCGESVLMDAKTVTAQTGSCGVSELTYRSNNPPAPWIPVTTQQPAVAHLYELSLENGTVIQSSCVPDTEVHLQGLEEGKTYILNVWEDCERTLESERSYLLKDGANVSFVRAAERHQDLDAHPSSSALSMVLPWSLPDDLKDDWSEPRAKMEKILKHKLQELLKDFKEPVRVELIAVLPADEPDNTKIQFMSFDASMTREDVPLPAEQQLDYISSLNVANITVADGVIHWDGPDLCASTKRTLCPINSLCINTLGSYTCECRHGKYDVNSVLEPALASHPACNEKGLFSQCLDNLMMGGIAKPYLTSYVGGKVNVKLNDGRCAVDETAMFYHFHTSRKLSKCGTEKRVNKSHIEFQNILSVTLTKEQPISRRGLKVVWKCVYPRHHIRNAKVNVNMQWFVSSSLVELNSSLQLTLTMNLYRDDSYTSEYKNTMFLGLEDTLFFQVALQTNSSFASGLLLQVESCWATESTDPQDTVQGVFLQDSCPVDNTFHWLSVNGLAQSSRFSIQMFTMPKGLPLYFHCLANICAHDENCTKNCTSQLRRKRSVSQGKRAAVVSAGPLVVNTRVKSGVQHTYWAEHMTLIFFVAGSIGILGITVLAVSATKAIMIYYERLQHK</sequence>
<feature type="domain" description="ZP" evidence="6">
    <location>
        <begin position="696"/>
        <end position="950"/>
    </location>
</feature>
<organism evidence="7 8">
    <name type="scientific">Channa striata</name>
    <name type="common">Snakehead murrel</name>
    <name type="synonym">Ophicephalus striatus</name>
    <dbReference type="NCBI Taxonomy" id="64152"/>
    <lineage>
        <taxon>Eukaryota</taxon>
        <taxon>Metazoa</taxon>
        <taxon>Chordata</taxon>
        <taxon>Craniata</taxon>
        <taxon>Vertebrata</taxon>
        <taxon>Euteleostomi</taxon>
        <taxon>Actinopterygii</taxon>
        <taxon>Neopterygii</taxon>
        <taxon>Teleostei</taxon>
        <taxon>Neoteleostei</taxon>
        <taxon>Acanthomorphata</taxon>
        <taxon>Anabantaria</taxon>
        <taxon>Anabantiformes</taxon>
        <taxon>Channoidei</taxon>
        <taxon>Channidae</taxon>
        <taxon>Channa</taxon>
    </lineage>
</organism>
<accession>A0AA88NKR3</accession>
<keyword evidence="3" id="KW-1133">Transmembrane helix</keyword>
<dbReference type="CDD" id="cd00054">
    <property type="entry name" value="EGF_CA"/>
    <property type="match status" value="1"/>
</dbReference>
<dbReference type="PROSITE" id="PS50853">
    <property type="entry name" value="FN3"/>
    <property type="match status" value="1"/>
</dbReference>
<dbReference type="AlphaFoldDB" id="A0AA88NKR3"/>
<evidence type="ECO:0000313" key="8">
    <source>
        <dbReference type="Proteomes" id="UP001187415"/>
    </source>
</evidence>
<feature type="chain" id="PRO_5041729969" description="Uromodulin-like 1" evidence="4">
    <location>
        <begin position="32"/>
        <end position="1022"/>
    </location>
</feature>
<dbReference type="SUPFAM" id="SSF57196">
    <property type="entry name" value="EGF/Laminin"/>
    <property type="match status" value="1"/>
</dbReference>
<keyword evidence="3" id="KW-0472">Membrane</keyword>
<dbReference type="SMART" id="SM00241">
    <property type="entry name" value="ZP"/>
    <property type="match status" value="1"/>
</dbReference>
<evidence type="ECO:0000256" key="3">
    <source>
        <dbReference type="SAM" id="Phobius"/>
    </source>
</evidence>
<dbReference type="InterPro" id="IPR013783">
    <property type="entry name" value="Ig-like_fold"/>
</dbReference>
<evidence type="ECO:0008006" key="9">
    <source>
        <dbReference type="Google" id="ProtNLM"/>
    </source>
</evidence>
<dbReference type="Gene3D" id="2.60.40.10">
    <property type="entry name" value="Immunoglobulins"/>
    <property type="match status" value="1"/>
</dbReference>
<dbReference type="Gene3D" id="2.10.25.10">
    <property type="entry name" value="Laminin"/>
    <property type="match status" value="1"/>
</dbReference>
<dbReference type="SUPFAM" id="SSF49265">
    <property type="entry name" value="Fibronectin type III"/>
    <property type="match status" value="2"/>
</dbReference>
<evidence type="ECO:0000313" key="7">
    <source>
        <dbReference type="EMBL" id="KAK2858713.1"/>
    </source>
</evidence>
<dbReference type="CDD" id="cd00063">
    <property type="entry name" value="FN3"/>
    <property type="match status" value="1"/>
</dbReference>
<evidence type="ECO:0000256" key="2">
    <source>
        <dbReference type="ARBA" id="ARBA00023157"/>
    </source>
</evidence>
<dbReference type="PROSITE" id="PS51034">
    <property type="entry name" value="ZP_2"/>
    <property type="match status" value="1"/>
</dbReference>
<dbReference type="PROSITE" id="PS00010">
    <property type="entry name" value="ASX_HYDROXYL"/>
    <property type="match status" value="1"/>
</dbReference>
<dbReference type="Pfam" id="PF00100">
    <property type="entry name" value="Zona_pellucida"/>
    <property type="match status" value="1"/>
</dbReference>
<name>A0AA88NKR3_CHASR</name>
<dbReference type="PANTHER" id="PTHR14002:SF60">
    <property type="entry name" value="ZP DOMAIN-CONTAINING PROTEIN"/>
    <property type="match status" value="1"/>
</dbReference>
<feature type="signal peptide" evidence="4">
    <location>
        <begin position="1"/>
        <end position="31"/>
    </location>
</feature>
<proteinExistence type="predicted"/>
<evidence type="ECO:0000256" key="4">
    <source>
        <dbReference type="SAM" id="SignalP"/>
    </source>
</evidence>
<dbReference type="PANTHER" id="PTHR14002">
    <property type="entry name" value="ENDOGLIN/TGF-BETA RECEPTOR TYPE III"/>
    <property type="match status" value="1"/>
</dbReference>
<dbReference type="InterPro" id="IPR001507">
    <property type="entry name" value="ZP_dom"/>
</dbReference>
<dbReference type="InterPro" id="IPR003961">
    <property type="entry name" value="FN3_dom"/>
</dbReference>
<evidence type="ECO:0000259" key="5">
    <source>
        <dbReference type="PROSITE" id="PS50853"/>
    </source>
</evidence>
<dbReference type="Gene3D" id="2.60.40.4100">
    <property type="entry name" value="Zona pellucida, ZP-C domain"/>
    <property type="match status" value="1"/>
</dbReference>
<keyword evidence="2" id="KW-1015">Disulfide bond</keyword>
<dbReference type="SMART" id="SM00060">
    <property type="entry name" value="FN3"/>
    <property type="match status" value="2"/>
</dbReference>
<dbReference type="Gene3D" id="2.60.40.3210">
    <property type="entry name" value="Zona pellucida, ZP-N domain"/>
    <property type="match status" value="1"/>
</dbReference>
<evidence type="ECO:0000256" key="1">
    <source>
        <dbReference type="ARBA" id="ARBA00022729"/>
    </source>
</evidence>
<dbReference type="EMBL" id="JAUPFM010000002">
    <property type="protein sequence ID" value="KAK2858713.1"/>
    <property type="molecule type" value="Genomic_DNA"/>
</dbReference>
<comment type="caution">
    <text evidence="7">The sequence shown here is derived from an EMBL/GenBank/DDBJ whole genome shotgun (WGS) entry which is preliminary data.</text>
</comment>
<dbReference type="InterPro" id="IPR055355">
    <property type="entry name" value="ZP-C"/>
</dbReference>
<feature type="transmembrane region" description="Helical" evidence="3">
    <location>
        <begin position="988"/>
        <end position="1016"/>
    </location>
</feature>
<dbReference type="InterPro" id="IPR042235">
    <property type="entry name" value="ZP-C_dom"/>
</dbReference>
<dbReference type="InterPro" id="IPR036116">
    <property type="entry name" value="FN3_sf"/>
</dbReference>
<keyword evidence="3" id="KW-0812">Transmembrane</keyword>
<keyword evidence="1 4" id="KW-0732">Signal</keyword>
<gene>
    <name evidence="7" type="ORF">Q5P01_003333</name>
</gene>
<dbReference type="InterPro" id="IPR000152">
    <property type="entry name" value="EGF-type_Asp/Asn_hydroxyl_site"/>
</dbReference>
<protein>
    <recommendedName>
        <fullName evidence="9">Uromodulin-like 1</fullName>
    </recommendedName>
</protein>
<dbReference type="Proteomes" id="UP001187415">
    <property type="component" value="Unassembled WGS sequence"/>
</dbReference>